<dbReference type="InterPro" id="IPR020845">
    <property type="entry name" value="AMP-binding_CS"/>
</dbReference>
<accession>A0A1I8EKJ5</accession>
<dbReference type="Gene3D" id="3.30.300.30">
    <property type="match status" value="1"/>
</dbReference>
<sequence>MSDAVKTGLFPVAYLDMDHNGNDYLIITGNGDFLLDSGSGIPRRCYTKHLAANYWIFLNRWVSTAQDNITYRMGLDASGSHATQTALILNDTDRVTYRDLSKKVGSMVALLHTTFGLCHGDRVLSRVEKSIDSLVLYLATIRLGAVYVPLNPTFKLAETIHFVKDSDPYLFVTSNIKQDEIFANKVEHVMDSTALFEESRRMKPDYGVECVKPDDTACICYTSGTTGSPKGAMISHGGLTWNAETLVYLWKFSQKDVLLHMLPFDHIHGMFISLNCTLFTKSSVIFRPKFDVNDALDWLPRCTVMMGVPTYYSRLMQKSSFDKDLTKNIRLFISGSAPLSTALWEDFKQRTGHEILERYGMTEAAVITTNPYNDRRKGSVGKILPGGNIRTTEGGLVQIRLPSLFSGYWKKDNKTQKAFTEDGFFNTGDIGKIDEDGFLWIHGREKDLIISGGLNVYPKEVEDAIDSLPYILESAVIGIPHHDLGEAVLAICVPELGSHAFLHESEAIRILRTKLANYKVPRRFLCLDQLPRNAMGKVQKNVLRERYHSLFCTQ</sequence>
<evidence type="ECO:0000256" key="1">
    <source>
        <dbReference type="ARBA" id="ARBA00006432"/>
    </source>
</evidence>
<dbReference type="WBParaSite" id="maker-PairedContig_276-snap-gene-0.11-mRNA-1">
    <property type="protein sequence ID" value="maker-PairedContig_276-snap-gene-0.11-mRNA-1"/>
    <property type="gene ID" value="maker-PairedContig_276-snap-gene-0.11"/>
</dbReference>
<protein>
    <submittedName>
        <fullName evidence="4">AMP-binding enzyme family protein</fullName>
    </submittedName>
</protein>
<dbReference type="InterPro" id="IPR042099">
    <property type="entry name" value="ANL_N_sf"/>
</dbReference>
<reference evidence="4" key="1">
    <citation type="submission" date="2016-11" db="UniProtKB">
        <authorList>
            <consortium name="WormBaseParasite"/>
        </authorList>
    </citation>
    <scope>IDENTIFICATION</scope>
    <source>
        <strain evidence="4">pt0022</strain>
    </source>
</reference>
<comment type="similarity">
    <text evidence="1">Belongs to the ATP-dependent AMP-binding enzyme family.</text>
</comment>
<dbReference type="NCBIfam" id="NF005702">
    <property type="entry name" value="PRK07514.1"/>
    <property type="match status" value="1"/>
</dbReference>
<dbReference type="Pfam" id="PF13193">
    <property type="entry name" value="AMP-binding_C"/>
    <property type="match status" value="1"/>
</dbReference>
<dbReference type="GO" id="GO:0031956">
    <property type="term" value="F:medium-chain fatty acid-CoA ligase activity"/>
    <property type="evidence" value="ECO:0007669"/>
    <property type="project" value="TreeGrafter"/>
</dbReference>
<organism evidence="4">
    <name type="scientific">Wuchereria bancrofti</name>
    <dbReference type="NCBI Taxonomy" id="6293"/>
    <lineage>
        <taxon>Eukaryota</taxon>
        <taxon>Metazoa</taxon>
        <taxon>Ecdysozoa</taxon>
        <taxon>Nematoda</taxon>
        <taxon>Chromadorea</taxon>
        <taxon>Rhabditida</taxon>
        <taxon>Spirurina</taxon>
        <taxon>Spiruromorpha</taxon>
        <taxon>Filarioidea</taxon>
        <taxon>Onchocercidae</taxon>
        <taxon>Wuchereria</taxon>
    </lineage>
</organism>
<dbReference type="PANTHER" id="PTHR43201">
    <property type="entry name" value="ACYL-COA SYNTHETASE"/>
    <property type="match status" value="1"/>
</dbReference>
<feature type="domain" description="AMP-binding enzyme C-terminal" evidence="3">
    <location>
        <begin position="460"/>
        <end position="537"/>
    </location>
</feature>
<evidence type="ECO:0000259" key="2">
    <source>
        <dbReference type="Pfam" id="PF00501"/>
    </source>
</evidence>
<dbReference type="InterPro" id="IPR000873">
    <property type="entry name" value="AMP-dep_synth/lig_dom"/>
</dbReference>
<dbReference type="InterPro" id="IPR025110">
    <property type="entry name" value="AMP-bd_C"/>
</dbReference>
<dbReference type="Pfam" id="PF00501">
    <property type="entry name" value="AMP-binding"/>
    <property type="match status" value="1"/>
</dbReference>
<dbReference type="SUPFAM" id="SSF56801">
    <property type="entry name" value="Acetyl-CoA synthetase-like"/>
    <property type="match status" value="1"/>
</dbReference>
<evidence type="ECO:0000313" key="4">
    <source>
        <dbReference type="WBParaSite" id="maker-PairedContig_276-snap-gene-0.11-mRNA-1"/>
    </source>
</evidence>
<dbReference type="CDD" id="cd05941">
    <property type="entry name" value="MCS"/>
    <property type="match status" value="1"/>
</dbReference>
<name>A0A1I8EKJ5_WUCBA</name>
<evidence type="ECO:0000259" key="3">
    <source>
        <dbReference type="Pfam" id="PF13193"/>
    </source>
</evidence>
<proteinExistence type="inferred from homology"/>
<dbReference type="STRING" id="6293.A0A1I8EKJ5"/>
<dbReference type="AlphaFoldDB" id="A0A1I8EKJ5"/>
<dbReference type="Gene3D" id="3.40.50.12780">
    <property type="entry name" value="N-terminal domain of ligase-like"/>
    <property type="match status" value="1"/>
</dbReference>
<dbReference type="PROSITE" id="PS00455">
    <property type="entry name" value="AMP_BINDING"/>
    <property type="match status" value="1"/>
</dbReference>
<feature type="domain" description="AMP-dependent synthetase/ligase" evidence="2">
    <location>
        <begin position="81"/>
        <end position="409"/>
    </location>
</feature>
<dbReference type="PANTHER" id="PTHR43201:SF8">
    <property type="entry name" value="ACYL-COA SYNTHETASE FAMILY MEMBER 3"/>
    <property type="match status" value="1"/>
</dbReference>
<dbReference type="InterPro" id="IPR045851">
    <property type="entry name" value="AMP-bd_C_sf"/>
</dbReference>
<dbReference type="GO" id="GO:0006631">
    <property type="term" value="P:fatty acid metabolic process"/>
    <property type="evidence" value="ECO:0007669"/>
    <property type="project" value="TreeGrafter"/>
</dbReference>